<evidence type="ECO:0000256" key="8">
    <source>
        <dbReference type="SAM" id="Phobius"/>
    </source>
</evidence>
<evidence type="ECO:0000256" key="3">
    <source>
        <dbReference type="ARBA" id="ARBA00022448"/>
    </source>
</evidence>
<accession>A0ABX6EPJ1</accession>
<dbReference type="PANTHER" id="PTHR23501:SF92">
    <property type="entry name" value="GLUTATHIONE EXCHANGER 1-RELATED"/>
    <property type="match status" value="1"/>
</dbReference>
<dbReference type="Gene3D" id="1.20.1250.20">
    <property type="entry name" value="MFS general substrate transporter like domains"/>
    <property type="match status" value="2"/>
</dbReference>
<dbReference type="Proteomes" id="UP000422736">
    <property type="component" value="Chromosome 1"/>
</dbReference>
<feature type="transmembrane region" description="Helical" evidence="8">
    <location>
        <begin position="317"/>
        <end position="334"/>
    </location>
</feature>
<evidence type="ECO:0000256" key="7">
    <source>
        <dbReference type="ARBA" id="ARBA00023136"/>
    </source>
</evidence>
<feature type="transmembrane region" description="Helical" evidence="8">
    <location>
        <begin position="104"/>
        <end position="127"/>
    </location>
</feature>
<feature type="transmembrane region" description="Helical" evidence="8">
    <location>
        <begin position="134"/>
        <end position="153"/>
    </location>
</feature>
<dbReference type="EMBL" id="CP015054">
    <property type="protein sequence ID" value="QGN14190.1"/>
    <property type="molecule type" value="Genomic_DNA"/>
</dbReference>
<feature type="transmembrane region" description="Helical" evidence="8">
    <location>
        <begin position="354"/>
        <end position="376"/>
    </location>
</feature>
<keyword evidence="3" id="KW-0813">Transport</keyword>
<evidence type="ECO:0000256" key="6">
    <source>
        <dbReference type="ARBA" id="ARBA00023065"/>
    </source>
</evidence>
<proteinExistence type="inferred from homology"/>
<feature type="transmembrane region" description="Helical" evidence="8">
    <location>
        <begin position="396"/>
        <end position="413"/>
    </location>
</feature>
<feature type="transmembrane region" description="Helical" evidence="8">
    <location>
        <begin position="558"/>
        <end position="577"/>
    </location>
</feature>
<feature type="transmembrane region" description="Helical" evidence="8">
    <location>
        <begin position="483"/>
        <end position="506"/>
    </location>
</feature>
<feature type="transmembrane region" description="Helical" evidence="8">
    <location>
        <begin position="192"/>
        <end position="210"/>
    </location>
</feature>
<name>A0ABX6EPJ1_KLUMA</name>
<dbReference type="Pfam" id="PF07690">
    <property type="entry name" value="MFS_1"/>
    <property type="match status" value="1"/>
</dbReference>
<keyword evidence="5 8" id="KW-1133">Transmembrane helix</keyword>
<evidence type="ECO:0000256" key="2">
    <source>
        <dbReference type="ARBA" id="ARBA00008335"/>
    </source>
</evidence>
<protein>
    <submittedName>
        <fullName evidence="9">Siderophore iron transporter ARN2</fullName>
    </submittedName>
</protein>
<feature type="transmembrane region" description="Helical" evidence="8">
    <location>
        <begin position="279"/>
        <end position="305"/>
    </location>
</feature>
<dbReference type="PANTHER" id="PTHR23501">
    <property type="entry name" value="MAJOR FACILITATOR SUPERFAMILY"/>
    <property type="match status" value="1"/>
</dbReference>
<evidence type="ECO:0000313" key="9">
    <source>
        <dbReference type="EMBL" id="QGN14190.1"/>
    </source>
</evidence>
<reference evidence="9 10" key="1">
    <citation type="submission" date="2016-03" db="EMBL/GenBank/DDBJ databases">
        <title>How can Kluyveromyces marxianus grow so fast - potential evolutionary course in Saccharomyces Complex revealed by comparative genomics.</title>
        <authorList>
            <person name="Mo W."/>
            <person name="Lu W."/>
            <person name="Yang X."/>
            <person name="Qi J."/>
            <person name="Lv H."/>
        </authorList>
    </citation>
    <scope>NUCLEOTIDE SEQUENCE [LARGE SCALE GENOMIC DNA]</scope>
    <source>
        <strain evidence="9 10">FIM1</strain>
    </source>
</reference>
<dbReference type="CDD" id="cd17322">
    <property type="entry name" value="MFS_ARN_like"/>
    <property type="match status" value="1"/>
</dbReference>
<sequence length="619" mass="69880">MTKSKRSMTFEGEIFQIEELEGDGSKQNDLKQQTLINRRTADKMKNTKSLVIRKTEIMAKQYDTWYLQGIFLISAFICSYGFALDSSIRDIYMTYAANSYNTHSLLSTISIVNMMISAVGQVFFAGLSDVFGRLSLFIVAIVFYVVGTVIQSQAYDIQKYCAGSVFYNVGLVGAMLQVTLFLSDNSSLKWRVLYNFVPAWPAVINMWVSGNIVKAADPLKNWSWSIAMWAFIFPLSCIPLVVCILHMRWLAKKSEEWKELQQEKTFYQTHGMTKTIVQLFWRLDVVGLILLTISVGCILVPLTIAGGVKSEWNTGKIISPLVIGVIMVPITVYWESRWATAPFAPFKLVKDRGIWAPICMYFLVCFVYQMAAGYLYTILLVGMNQTDLSATRIMNIYSFVSAIYSPFFGFIVAKTRKLKFHMLIGSSLYFVVMGLFYRYRGGESSTAGVIGAMVIWGFASCMYDYPVTVSAQSVTTHENMATVTALMSTTFSIGGAVASAVSGAIWTNLLYPKLLKNLGNPDLAEMAYNSPLDFIVDYPWGTPIRKAMVEAYKYVQKYEVLIGLVFCVPMMILTFCARDPELTDGYGQKLEDGEYVQKEQEDPISDWLKNCFKSLKRRH</sequence>
<organism evidence="9 10">
    <name type="scientific">Kluyveromyces marxianus</name>
    <name type="common">Yeast</name>
    <name type="synonym">Candida kefyr</name>
    <dbReference type="NCBI Taxonomy" id="4911"/>
    <lineage>
        <taxon>Eukaryota</taxon>
        <taxon>Fungi</taxon>
        <taxon>Dikarya</taxon>
        <taxon>Ascomycota</taxon>
        <taxon>Saccharomycotina</taxon>
        <taxon>Saccharomycetes</taxon>
        <taxon>Saccharomycetales</taxon>
        <taxon>Saccharomycetaceae</taxon>
        <taxon>Kluyveromyces</taxon>
    </lineage>
</organism>
<feature type="transmembrane region" description="Helical" evidence="8">
    <location>
        <begin position="165"/>
        <end position="183"/>
    </location>
</feature>
<comment type="subcellular location">
    <subcellularLocation>
        <location evidence="1">Endomembrane system</location>
        <topology evidence="1">Multi-pass membrane protein</topology>
    </subcellularLocation>
</comment>
<reference evidence="9 10" key="2">
    <citation type="submission" date="2019-11" db="EMBL/GenBank/DDBJ databases">
        <authorList>
            <person name="Lu H."/>
        </authorList>
    </citation>
    <scope>NUCLEOTIDE SEQUENCE [LARGE SCALE GENOMIC DNA]</scope>
    <source>
        <strain evidence="9 10">FIM1</strain>
    </source>
</reference>
<keyword evidence="10" id="KW-1185">Reference proteome</keyword>
<evidence type="ECO:0000256" key="5">
    <source>
        <dbReference type="ARBA" id="ARBA00022989"/>
    </source>
</evidence>
<feature type="transmembrane region" description="Helical" evidence="8">
    <location>
        <begin position="64"/>
        <end position="84"/>
    </location>
</feature>
<keyword evidence="6" id="KW-0406">Ion transport</keyword>
<feature type="transmembrane region" description="Helical" evidence="8">
    <location>
        <begin position="222"/>
        <end position="245"/>
    </location>
</feature>
<comment type="similarity">
    <text evidence="2">Belongs to the major facilitator superfamily.</text>
</comment>
<keyword evidence="7 8" id="KW-0472">Membrane</keyword>
<feature type="transmembrane region" description="Helical" evidence="8">
    <location>
        <begin position="420"/>
        <end position="439"/>
    </location>
</feature>
<evidence type="ECO:0000313" key="10">
    <source>
        <dbReference type="Proteomes" id="UP000422736"/>
    </source>
</evidence>
<feature type="transmembrane region" description="Helical" evidence="8">
    <location>
        <begin position="445"/>
        <end position="463"/>
    </location>
</feature>
<gene>
    <name evidence="9" type="primary">ARN2</name>
    <name evidence="9" type="ORF">FIM1_843</name>
</gene>
<dbReference type="SUPFAM" id="SSF103473">
    <property type="entry name" value="MFS general substrate transporter"/>
    <property type="match status" value="1"/>
</dbReference>
<evidence type="ECO:0000256" key="4">
    <source>
        <dbReference type="ARBA" id="ARBA00022692"/>
    </source>
</evidence>
<keyword evidence="4 8" id="KW-0812">Transmembrane</keyword>
<dbReference type="InterPro" id="IPR011701">
    <property type="entry name" value="MFS"/>
</dbReference>
<dbReference type="InterPro" id="IPR036259">
    <property type="entry name" value="MFS_trans_sf"/>
</dbReference>
<evidence type="ECO:0000256" key="1">
    <source>
        <dbReference type="ARBA" id="ARBA00004127"/>
    </source>
</evidence>